<comment type="subcellular location">
    <subcellularLocation>
        <location evidence="1">Membrane</location>
    </subcellularLocation>
</comment>
<feature type="domain" description="VASt" evidence="4">
    <location>
        <begin position="1"/>
        <end position="120"/>
    </location>
</feature>
<keyword evidence="2 3" id="KW-0472">Membrane</keyword>
<evidence type="ECO:0000256" key="2">
    <source>
        <dbReference type="ARBA" id="ARBA00023136"/>
    </source>
</evidence>
<evidence type="ECO:0000313" key="6">
    <source>
        <dbReference type="Proteomes" id="UP000566454"/>
    </source>
</evidence>
<dbReference type="OrthoDB" id="2162691at2759"/>
<dbReference type="GO" id="GO:0140268">
    <property type="term" value="C:endoplasmic reticulum-plasma membrane contact site"/>
    <property type="evidence" value="ECO:0007669"/>
    <property type="project" value="TreeGrafter"/>
</dbReference>
<dbReference type="GO" id="GO:0120020">
    <property type="term" value="F:cholesterol transfer activity"/>
    <property type="evidence" value="ECO:0007669"/>
    <property type="project" value="TreeGrafter"/>
</dbReference>
<keyword evidence="3" id="KW-0812">Transmembrane</keyword>
<comment type="caution">
    <text evidence="5">The sequence shown here is derived from an EMBL/GenBank/DDBJ whole genome shotgun (WGS) entry which is preliminary data.</text>
</comment>
<dbReference type="GO" id="GO:0005789">
    <property type="term" value="C:endoplasmic reticulum membrane"/>
    <property type="evidence" value="ECO:0007669"/>
    <property type="project" value="TreeGrafter"/>
</dbReference>
<organism evidence="5 6">
    <name type="scientific">Prunella himalayana</name>
    <dbReference type="NCBI Taxonomy" id="670356"/>
    <lineage>
        <taxon>Eukaryota</taxon>
        <taxon>Metazoa</taxon>
        <taxon>Chordata</taxon>
        <taxon>Craniata</taxon>
        <taxon>Vertebrata</taxon>
        <taxon>Euteleostomi</taxon>
        <taxon>Archelosauria</taxon>
        <taxon>Archosauria</taxon>
        <taxon>Dinosauria</taxon>
        <taxon>Saurischia</taxon>
        <taxon>Theropoda</taxon>
        <taxon>Coelurosauria</taxon>
        <taxon>Aves</taxon>
        <taxon>Neognathae</taxon>
        <taxon>Neoaves</taxon>
        <taxon>Telluraves</taxon>
        <taxon>Australaves</taxon>
        <taxon>Passeriformes</taxon>
        <taxon>Passeroidea</taxon>
        <taxon>Prunellidae</taxon>
        <taxon>Prunella</taxon>
    </lineage>
</organism>
<feature type="non-terminal residue" evidence="5">
    <location>
        <position position="274"/>
    </location>
</feature>
<evidence type="ECO:0000256" key="1">
    <source>
        <dbReference type="ARBA" id="ARBA00004370"/>
    </source>
</evidence>
<keyword evidence="3" id="KW-1133">Transmembrane helix</keyword>
<dbReference type="PANTHER" id="PTHR23319:SF3">
    <property type="entry name" value="PROTEIN ASTER-B"/>
    <property type="match status" value="1"/>
</dbReference>
<dbReference type="GO" id="GO:0032366">
    <property type="term" value="P:intracellular sterol transport"/>
    <property type="evidence" value="ECO:0007669"/>
    <property type="project" value="TreeGrafter"/>
</dbReference>
<dbReference type="AlphaFoldDB" id="A0A7K5R8I3"/>
<dbReference type="EMBL" id="VYZK01000886">
    <property type="protein sequence ID" value="NWT75725.1"/>
    <property type="molecule type" value="Genomic_DNA"/>
</dbReference>
<evidence type="ECO:0000259" key="4">
    <source>
        <dbReference type="PROSITE" id="PS51778"/>
    </source>
</evidence>
<dbReference type="InterPro" id="IPR031968">
    <property type="entry name" value="VASt"/>
</dbReference>
<dbReference type="PROSITE" id="PS51778">
    <property type="entry name" value="VAST"/>
    <property type="match status" value="1"/>
</dbReference>
<evidence type="ECO:0000313" key="5">
    <source>
        <dbReference type="EMBL" id="NWT75725.1"/>
    </source>
</evidence>
<sequence length="274" mass="31650">SDIIFHPWKKEENGNQTRVILYTITLTNPLAPKTATVTETQTMYKASQESECYVIDAEVLTHDVPYHDYFYTINRYTLTRVARNKSRLRYLSWGGGFEPKAPWGGGLGCVLSLSFFTSLLSHFPPFLCIQHIHSPSPFCLSVLAHTFLPRGELLVAHSDEIPTHSMDWASDTCPRCSWQAVSCAMLLKVLFSCFLCSLVLLVILNMMLFYKLWMLEYTTQTLTAWQGLRLQERLPQSQTEWAQLLESQQKYHDSELQKWREIIKSSVMLLDQVR</sequence>
<dbReference type="Pfam" id="PF16016">
    <property type="entry name" value="VASt"/>
    <property type="match status" value="1"/>
</dbReference>
<keyword evidence="6" id="KW-1185">Reference proteome</keyword>
<dbReference type="GO" id="GO:0005886">
    <property type="term" value="C:plasma membrane"/>
    <property type="evidence" value="ECO:0007669"/>
    <property type="project" value="TreeGrafter"/>
</dbReference>
<dbReference type="PANTHER" id="PTHR23319">
    <property type="entry name" value="GRAM DOMAIN CONTAINING 1B, ISOFORM E"/>
    <property type="match status" value="1"/>
</dbReference>
<gene>
    <name evidence="5" type="primary">Gramd1b_0</name>
    <name evidence="5" type="ORF">PRUHIM_R08405</name>
</gene>
<protein>
    <submittedName>
        <fullName evidence="5">GRM1B protein</fullName>
    </submittedName>
</protein>
<feature type="non-terminal residue" evidence="5">
    <location>
        <position position="1"/>
    </location>
</feature>
<evidence type="ECO:0000256" key="3">
    <source>
        <dbReference type="SAM" id="Phobius"/>
    </source>
</evidence>
<feature type="transmembrane region" description="Helical" evidence="3">
    <location>
        <begin position="185"/>
        <end position="210"/>
    </location>
</feature>
<dbReference type="GO" id="GO:0015485">
    <property type="term" value="F:cholesterol binding"/>
    <property type="evidence" value="ECO:0007669"/>
    <property type="project" value="TreeGrafter"/>
</dbReference>
<dbReference type="Proteomes" id="UP000566454">
    <property type="component" value="Unassembled WGS sequence"/>
</dbReference>
<dbReference type="InterPro" id="IPR051482">
    <property type="entry name" value="Cholesterol_transport"/>
</dbReference>
<reference evidence="5 6" key="1">
    <citation type="submission" date="2019-09" db="EMBL/GenBank/DDBJ databases">
        <title>Bird 10,000 Genomes (B10K) Project - Family phase.</title>
        <authorList>
            <person name="Zhang G."/>
        </authorList>
    </citation>
    <scope>NUCLEOTIDE SEQUENCE [LARGE SCALE GENOMIC DNA]</scope>
    <source>
        <strain evidence="5">B10K-DU-013-18</strain>
        <tissue evidence="5">Muscle</tissue>
    </source>
</reference>
<accession>A0A7K5R8I3</accession>
<name>A0A7K5R8I3_9PASE</name>
<proteinExistence type="predicted"/>